<proteinExistence type="predicted"/>
<feature type="compositionally biased region" description="Basic and acidic residues" evidence="1">
    <location>
        <begin position="28"/>
        <end position="38"/>
    </location>
</feature>
<protein>
    <recommendedName>
        <fullName evidence="2">Asparagine synthetase domain-containing protein</fullName>
    </recommendedName>
</protein>
<dbReference type="SUPFAM" id="SSF52402">
    <property type="entry name" value="Adenine nucleotide alpha hydrolases-like"/>
    <property type="match status" value="1"/>
</dbReference>
<dbReference type="AlphaFoldDB" id="S3ZDW3"/>
<dbReference type="EMBL" id="AOPZ01000361">
    <property type="protein sequence ID" value="EPH40834.1"/>
    <property type="molecule type" value="Genomic_DNA"/>
</dbReference>
<dbReference type="Proteomes" id="UP000014629">
    <property type="component" value="Unassembled WGS sequence"/>
</dbReference>
<evidence type="ECO:0000313" key="4">
    <source>
        <dbReference type="Proteomes" id="UP000014629"/>
    </source>
</evidence>
<dbReference type="Pfam" id="PF00733">
    <property type="entry name" value="Asn_synthase"/>
    <property type="match status" value="1"/>
</dbReference>
<sequence>MRSGPVALLSLGKGSPVRCRVAGGGPSRESEAIRKEDPRGRLHTPAEAHALVRETVRDQGAPQGSDAGGVPRIQEGRRVFRRCQDVRHHCYLTASILWGMAVKLPCPTGGTWRFTVIKLRLTPYADGAWGWDGRRYVTTGGTSEIAPYQHPMVEHAAITDGARSLLVVRERVSGRLATDPNLRTVSSVEFDAARALAEEWPTDYVLVEAAPELPVRVLVGSCRTAPLYVAHDEKSLYGSWDMVDLADHAQKLSPREVARLLIYRPRYSTETVFRGIHRLTERAAATFGSHLHIHYPEPALHSGPRELADDADVLAAFVGAMDDALDMRPLDEAATVFHLTGGFDSGTVATRAAERFPGRFATSTLLIDGPGRESQARRRKQIREAVQFNDEDFIVDATQYPPLHPDCARVRGVRISPYEEPLHHPFTRLTALMAERGTRTVVTGLGGDEMVALSQEEYPHKSMGEIGDELPWIGVRAREALEHADDAIAPPAVVNSMTLLSLETTAPVLLRAGIWPVHPFADPGMVQLGEWLPFHWRELKHLQRERLAALGLGPEVTQSRERESFAEVVQFSLTTHARPLFARMLHEGSPLFDEGLVNPDGLRQAVRRLGTGPYREDGDAQLLEVIDLHLAAQAFL</sequence>
<feature type="domain" description="Asparagine synthetase" evidence="2">
    <location>
        <begin position="321"/>
        <end position="455"/>
    </location>
</feature>
<reference evidence="3 4" key="1">
    <citation type="submission" date="2013-02" db="EMBL/GenBank/DDBJ databases">
        <title>Draft Genome Sequence of Streptomyces aurantiacus, Which Produces Setomimycin.</title>
        <authorList>
            <person name="Gruening B.A."/>
            <person name="Praeg A."/>
            <person name="Erxleben A."/>
            <person name="Guenther S."/>
            <person name="Mueller M."/>
        </authorList>
    </citation>
    <scope>NUCLEOTIDE SEQUENCE [LARGE SCALE GENOMIC DNA]</scope>
    <source>
        <strain evidence="3 4">JA 4570</strain>
    </source>
</reference>
<dbReference type="InterPro" id="IPR014729">
    <property type="entry name" value="Rossmann-like_a/b/a_fold"/>
</dbReference>
<evidence type="ECO:0000256" key="1">
    <source>
        <dbReference type="SAM" id="MobiDB-lite"/>
    </source>
</evidence>
<feature type="region of interest" description="Disordered" evidence="1">
    <location>
        <begin position="19"/>
        <end position="38"/>
    </location>
</feature>
<name>S3ZDW3_9ACTN</name>
<comment type="caution">
    <text evidence="3">The sequence shown here is derived from an EMBL/GenBank/DDBJ whole genome shotgun (WGS) entry which is preliminary data.</text>
</comment>
<dbReference type="InterPro" id="IPR001962">
    <property type="entry name" value="Asn_synthase"/>
</dbReference>
<organism evidence="3 4">
    <name type="scientific">Streptomyces aurantiacus JA 4570</name>
    <dbReference type="NCBI Taxonomy" id="1286094"/>
    <lineage>
        <taxon>Bacteria</taxon>
        <taxon>Bacillati</taxon>
        <taxon>Actinomycetota</taxon>
        <taxon>Actinomycetes</taxon>
        <taxon>Kitasatosporales</taxon>
        <taxon>Streptomycetaceae</taxon>
        <taxon>Streptomyces</taxon>
        <taxon>Streptomyces aurantiacus group</taxon>
    </lineage>
</organism>
<gene>
    <name evidence="3" type="ORF">STRAU_6049</name>
</gene>
<evidence type="ECO:0000313" key="3">
    <source>
        <dbReference type="EMBL" id="EPH40834.1"/>
    </source>
</evidence>
<dbReference type="GO" id="GO:0006529">
    <property type="term" value="P:asparagine biosynthetic process"/>
    <property type="evidence" value="ECO:0007669"/>
    <property type="project" value="InterPro"/>
</dbReference>
<dbReference type="GO" id="GO:0004066">
    <property type="term" value="F:asparagine synthase (glutamine-hydrolyzing) activity"/>
    <property type="evidence" value="ECO:0007669"/>
    <property type="project" value="InterPro"/>
</dbReference>
<dbReference type="PATRIC" id="fig|1286094.4.peg.5977"/>
<accession>S3ZDW3</accession>
<dbReference type="Gene3D" id="3.40.50.620">
    <property type="entry name" value="HUPs"/>
    <property type="match status" value="1"/>
</dbReference>
<keyword evidence="4" id="KW-1185">Reference proteome</keyword>
<evidence type="ECO:0000259" key="2">
    <source>
        <dbReference type="Pfam" id="PF00733"/>
    </source>
</evidence>